<gene>
    <name evidence="2" type="ORF">NECAME_14946</name>
</gene>
<dbReference type="AlphaFoldDB" id="W2SKR1"/>
<protein>
    <recommendedName>
        <fullName evidence="4">G-protein coupled receptors family 1 profile domain-containing protein</fullName>
    </recommendedName>
</protein>
<feature type="non-terminal residue" evidence="2">
    <location>
        <position position="98"/>
    </location>
</feature>
<sequence length="98" mass="11074">MDTIEQDHATVEQYPVRDFDWPEWLNNASCVLVVYVEPLLCSIGFLLNCACIAVFLSVSSHGYFRKTSLLFYLVALSICNALQLLLSIFVIVLPAMEQ</sequence>
<keyword evidence="3" id="KW-1185">Reference proteome</keyword>
<keyword evidence="1" id="KW-0472">Membrane</keyword>
<accession>W2SKR1</accession>
<feature type="transmembrane region" description="Helical" evidence="1">
    <location>
        <begin position="70"/>
        <end position="96"/>
    </location>
</feature>
<reference evidence="3" key="1">
    <citation type="journal article" date="2014" name="Nat. Genet.">
        <title>Genome of the human hookworm Necator americanus.</title>
        <authorList>
            <person name="Tang Y.T."/>
            <person name="Gao X."/>
            <person name="Rosa B.A."/>
            <person name="Abubucker S."/>
            <person name="Hallsworth-Pepin K."/>
            <person name="Martin J."/>
            <person name="Tyagi R."/>
            <person name="Heizer E."/>
            <person name="Zhang X."/>
            <person name="Bhonagiri-Palsikar V."/>
            <person name="Minx P."/>
            <person name="Warren W.C."/>
            <person name="Wang Q."/>
            <person name="Zhan B."/>
            <person name="Hotez P.J."/>
            <person name="Sternberg P.W."/>
            <person name="Dougall A."/>
            <person name="Gaze S.T."/>
            <person name="Mulvenna J."/>
            <person name="Sotillo J."/>
            <person name="Ranganathan S."/>
            <person name="Rabelo E.M."/>
            <person name="Wilson R.K."/>
            <person name="Felgner P.L."/>
            <person name="Bethony J."/>
            <person name="Hawdon J.M."/>
            <person name="Gasser R.B."/>
            <person name="Loukas A."/>
            <person name="Mitreva M."/>
        </authorList>
    </citation>
    <scope>NUCLEOTIDE SEQUENCE [LARGE SCALE GENOMIC DNA]</scope>
</reference>
<evidence type="ECO:0008006" key="4">
    <source>
        <dbReference type="Google" id="ProtNLM"/>
    </source>
</evidence>
<dbReference type="KEGG" id="nai:NECAME_14946"/>
<keyword evidence="1" id="KW-0812">Transmembrane</keyword>
<dbReference type="OrthoDB" id="5860339at2759"/>
<evidence type="ECO:0000313" key="3">
    <source>
        <dbReference type="Proteomes" id="UP000053676"/>
    </source>
</evidence>
<name>W2SKR1_NECAM</name>
<organism evidence="2 3">
    <name type="scientific">Necator americanus</name>
    <name type="common">Human hookworm</name>
    <dbReference type="NCBI Taxonomy" id="51031"/>
    <lineage>
        <taxon>Eukaryota</taxon>
        <taxon>Metazoa</taxon>
        <taxon>Ecdysozoa</taxon>
        <taxon>Nematoda</taxon>
        <taxon>Chromadorea</taxon>
        <taxon>Rhabditida</taxon>
        <taxon>Rhabditina</taxon>
        <taxon>Rhabditomorpha</taxon>
        <taxon>Strongyloidea</taxon>
        <taxon>Ancylostomatidae</taxon>
        <taxon>Bunostominae</taxon>
        <taxon>Necator</taxon>
    </lineage>
</organism>
<evidence type="ECO:0000256" key="1">
    <source>
        <dbReference type="SAM" id="Phobius"/>
    </source>
</evidence>
<evidence type="ECO:0000313" key="2">
    <source>
        <dbReference type="EMBL" id="ETN70148.1"/>
    </source>
</evidence>
<dbReference type="Gene3D" id="1.20.1070.10">
    <property type="entry name" value="Rhodopsin 7-helix transmembrane proteins"/>
    <property type="match status" value="1"/>
</dbReference>
<feature type="transmembrane region" description="Helical" evidence="1">
    <location>
        <begin position="32"/>
        <end position="58"/>
    </location>
</feature>
<proteinExistence type="predicted"/>
<dbReference type="Proteomes" id="UP000053676">
    <property type="component" value="Unassembled WGS sequence"/>
</dbReference>
<dbReference type="EMBL" id="KI669008">
    <property type="protein sequence ID" value="ETN70148.1"/>
    <property type="molecule type" value="Genomic_DNA"/>
</dbReference>
<keyword evidence="1" id="KW-1133">Transmembrane helix</keyword>